<evidence type="ECO:0000256" key="2">
    <source>
        <dbReference type="HAMAP-Rule" id="MF_00686"/>
    </source>
</evidence>
<comment type="similarity">
    <text evidence="2">Belongs to the Fe(2+)-trafficking protein family.</text>
</comment>
<dbReference type="EMBL" id="CP014476">
    <property type="protein sequence ID" value="AMK76658.1"/>
    <property type="molecule type" value="Genomic_DNA"/>
</dbReference>
<organism evidence="3 4">
    <name type="scientific">Methylomonas denitrificans</name>
    <dbReference type="NCBI Taxonomy" id="1538553"/>
    <lineage>
        <taxon>Bacteria</taxon>
        <taxon>Pseudomonadati</taxon>
        <taxon>Pseudomonadota</taxon>
        <taxon>Gammaproteobacteria</taxon>
        <taxon>Methylococcales</taxon>
        <taxon>Methylococcaceae</taxon>
        <taxon>Methylomonas</taxon>
    </lineage>
</organism>
<dbReference type="STRING" id="1538553.JT25_009175"/>
<accession>A0A126T3K5</accession>
<dbReference type="PIRSF" id="PIRSF029827">
    <property type="entry name" value="Fe_traffic_YggX"/>
    <property type="match status" value="1"/>
</dbReference>
<dbReference type="OrthoDB" id="9804318at2"/>
<dbReference type="GO" id="GO:0005506">
    <property type="term" value="F:iron ion binding"/>
    <property type="evidence" value="ECO:0007669"/>
    <property type="project" value="UniProtKB-UniRule"/>
</dbReference>
<dbReference type="GO" id="GO:0005829">
    <property type="term" value="C:cytosol"/>
    <property type="evidence" value="ECO:0007669"/>
    <property type="project" value="TreeGrafter"/>
</dbReference>
<keyword evidence="1 2" id="KW-0408">Iron</keyword>
<dbReference type="PANTHER" id="PTHR36965:SF1">
    <property type="entry name" value="FE(2+)-TRAFFICKING PROTEIN-RELATED"/>
    <property type="match status" value="1"/>
</dbReference>
<dbReference type="NCBIfam" id="NF003817">
    <property type="entry name" value="PRK05408.1"/>
    <property type="match status" value="1"/>
</dbReference>
<dbReference type="RefSeq" id="WP_036275248.1">
    <property type="nucleotide sequence ID" value="NZ_CP014476.1"/>
</dbReference>
<dbReference type="Pfam" id="PF04362">
    <property type="entry name" value="Iron_traffic"/>
    <property type="match status" value="1"/>
</dbReference>
<protein>
    <recommendedName>
        <fullName evidence="2">Probable Fe(2+)-trafficking protein</fullName>
    </recommendedName>
</protein>
<evidence type="ECO:0000256" key="1">
    <source>
        <dbReference type="ARBA" id="ARBA00023004"/>
    </source>
</evidence>
<dbReference type="Gene3D" id="1.10.3880.10">
    <property type="entry name" value="Fe(II) trafficking protein YggX"/>
    <property type="match status" value="1"/>
</dbReference>
<sequence length="90" mass="10257">MTRMIKCVKLGIEAEGLDSPPFPGVNGQRIFDHVSKQAWKDWLAMQTMIINEQRLSSFDPAAKKILETEREKFLFAGGFELPEGYVPKKD</sequence>
<dbReference type="InterPro" id="IPR007457">
    <property type="entry name" value="Fe_traffick_prot_YggX"/>
</dbReference>
<evidence type="ECO:0000313" key="3">
    <source>
        <dbReference type="EMBL" id="AMK76658.1"/>
    </source>
</evidence>
<keyword evidence="4" id="KW-1185">Reference proteome</keyword>
<gene>
    <name evidence="3" type="ORF">JT25_009175</name>
</gene>
<dbReference type="KEGG" id="mdn:JT25_009175"/>
<dbReference type="GO" id="GO:0034599">
    <property type="term" value="P:cellular response to oxidative stress"/>
    <property type="evidence" value="ECO:0007669"/>
    <property type="project" value="TreeGrafter"/>
</dbReference>
<dbReference type="PANTHER" id="PTHR36965">
    <property type="entry name" value="FE(2+)-TRAFFICKING PROTEIN-RELATED"/>
    <property type="match status" value="1"/>
</dbReference>
<proteinExistence type="inferred from homology"/>
<dbReference type="Proteomes" id="UP000030512">
    <property type="component" value="Chromosome"/>
</dbReference>
<comment type="function">
    <text evidence="2">Could be a mediator in iron transactions between iron acquisition and iron-requiring processes, such as synthesis and/or repair of Fe-S clusters in biosynthetic enzymes.</text>
</comment>
<evidence type="ECO:0000313" key="4">
    <source>
        <dbReference type="Proteomes" id="UP000030512"/>
    </source>
</evidence>
<dbReference type="HAMAP" id="MF_00686">
    <property type="entry name" value="Fe_traffic_YggX"/>
    <property type="match status" value="1"/>
</dbReference>
<dbReference type="InterPro" id="IPR036766">
    <property type="entry name" value="Fe_traffick_prot_YggX_sf"/>
</dbReference>
<dbReference type="SUPFAM" id="SSF111148">
    <property type="entry name" value="YggX-like"/>
    <property type="match status" value="1"/>
</dbReference>
<name>A0A126T3K5_9GAMM</name>
<reference evidence="3 4" key="1">
    <citation type="journal article" date="2015" name="Environ. Microbiol.">
        <title>Methane oxidation coupled to nitrate reduction under hypoxia by the Gammaproteobacterium Methylomonas denitrificans, sp. nov. type strain FJG1.</title>
        <authorList>
            <person name="Kits K.D."/>
            <person name="Klotz M.G."/>
            <person name="Stein L.Y."/>
        </authorList>
    </citation>
    <scope>NUCLEOTIDE SEQUENCE [LARGE SCALE GENOMIC DNA]</scope>
    <source>
        <strain evidence="3 4">FJG1</strain>
    </source>
</reference>
<dbReference type="AlphaFoldDB" id="A0A126T3K5"/>